<reference evidence="1 2" key="1">
    <citation type="submission" date="2020-11" db="EMBL/GenBank/DDBJ databases">
        <authorList>
            <person name="Sun Q."/>
        </authorList>
    </citation>
    <scope>NUCLEOTIDE SEQUENCE [LARGE SCALE GENOMIC DNA]</scope>
    <source>
        <strain evidence="1 2">P8398</strain>
    </source>
</reference>
<organism evidence="1 2">
    <name type="scientific">Massilia antarctica</name>
    <dbReference type="NCBI Taxonomy" id="2765360"/>
    <lineage>
        <taxon>Bacteria</taxon>
        <taxon>Pseudomonadati</taxon>
        <taxon>Pseudomonadota</taxon>
        <taxon>Betaproteobacteria</taxon>
        <taxon>Burkholderiales</taxon>
        <taxon>Oxalobacteraceae</taxon>
        <taxon>Telluria group</taxon>
        <taxon>Massilia</taxon>
    </lineage>
</organism>
<evidence type="ECO:0000313" key="2">
    <source>
        <dbReference type="Proteomes" id="UP000662888"/>
    </source>
</evidence>
<dbReference type="Proteomes" id="UP000662888">
    <property type="component" value="Chromosome"/>
</dbReference>
<sequence length="47" mass="5276">MGGLARGQDRVYRGGKVWVSGCHRSNYIPREIIAVKIDEFIENAEIA</sequence>
<dbReference type="RefSeq" id="WP_206092944.1">
    <property type="nucleotide sequence ID" value="NZ_CP065053.1"/>
</dbReference>
<keyword evidence="2" id="KW-1185">Reference proteome</keyword>
<accession>A0AA48WL96</accession>
<protein>
    <submittedName>
        <fullName evidence="1">Uncharacterized protein</fullName>
    </submittedName>
</protein>
<evidence type="ECO:0000313" key="1">
    <source>
        <dbReference type="EMBL" id="QPI53557.1"/>
    </source>
</evidence>
<name>A0AA48WL96_9BURK</name>
<gene>
    <name evidence="1" type="ORF">IV454_04950</name>
</gene>
<dbReference type="EMBL" id="CP065053">
    <property type="protein sequence ID" value="QPI53557.1"/>
    <property type="molecule type" value="Genomic_DNA"/>
</dbReference>
<proteinExistence type="predicted"/>